<name>A0AAD8IFC8_9APIA</name>
<evidence type="ECO:0000259" key="2">
    <source>
        <dbReference type="Pfam" id="PF03108"/>
    </source>
</evidence>
<protein>
    <recommendedName>
        <fullName evidence="2">Transposase MuDR plant domain-containing protein</fullName>
    </recommendedName>
</protein>
<evidence type="ECO:0000256" key="1">
    <source>
        <dbReference type="SAM" id="MobiDB-lite"/>
    </source>
</evidence>
<keyword evidence="4" id="KW-1185">Reference proteome</keyword>
<dbReference type="Proteomes" id="UP001237642">
    <property type="component" value="Unassembled WGS sequence"/>
</dbReference>
<feature type="domain" description="Transposase MuDR plant" evidence="2">
    <location>
        <begin position="276"/>
        <end position="339"/>
    </location>
</feature>
<gene>
    <name evidence="3" type="ORF">POM88_021848</name>
</gene>
<proteinExistence type="predicted"/>
<comment type="caution">
    <text evidence="3">The sequence shown here is derived from an EMBL/GenBank/DDBJ whole genome shotgun (WGS) entry which is preliminary data.</text>
</comment>
<dbReference type="InterPro" id="IPR004332">
    <property type="entry name" value="Transposase_MuDR"/>
</dbReference>
<reference evidence="3" key="1">
    <citation type="submission" date="2023-02" db="EMBL/GenBank/DDBJ databases">
        <title>Genome of toxic invasive species Heracleum sosnowskyi carries increased number of genes despite the absence of recent whole-genome duplications.</title>
        <authorList>
            <person name="Schelkunov M."/>
            <person name="Shtratnikova V."/>
            <person name="Makarenko M."/>
            <person name="Klepikova A."/>
            <person name="Omelchenko D."/>
            <person name="Novikova G."/>
            <person name="Obukhova E."/>
            <person name="Bogdanov V."/>
            <person name="Penin A."/>
            <person name="Logacheva M."/>
        </authorList>
    </citation>
    <scope>NUCLEOTIDE SEQUENCE</scope>
    <source>
        <strain evidence="3">Hsosn_3</strain>
        <tissue evidence="3">Leaf</tissue>
    </source>
</reference>
<dbReference type="Pfam" id="PF03108">
    <property type="entry name" value="DBD_Tnp_Mut"/>
    <property type="match status" value="1"/>
</dbReference>
<evidence type="ECO:0000313" key="3">
    <source>
        <dbReference type="EMBL" id="KAK1384113.1"/>
    </source>
</evidence>
<evidence type="ECO:0000313" key="4">
    <source>
        <dbReference type="Proteomes" id="UP001237642"/>
    </source>
</evidence>
<dbReference type="EMBL" id="JAUIZM010000005">
    <property type="protein sequence ID" value="KAK1384113.1"/>
    <property type="molecule type" value="Genomic_DNA"/>
</dbReference>
<reference evidence="3" key="2">
    <citation type="submission" date="2023-05" db="EMBL/GenBank/DDBJ databases">
        <authorList>
            <person name="Schelkunov M.I."/>
        </authorList>
    </citation>
    <scope>NUCLEOTIDE SEQUENCE</scope>
    <source>
        <strain evidence="3">Hsosn_3</strain>
        <tissue evidence="3">Leaf</tissue>
    </source>
</reference>
<feature type="compositionally biased region" description="Gly residues" evidence="1">
    <location>
        <begin position="184"/>
        <end position="198"/>
    </location>
</feature>
<sequence>MASNPSPLYAFAWLYIDGNILQNAVDGCSYDRQMSRLVKLDVSFNFKQLCDVIHAKLNIDASFYGLKIMHRCFNPVTQVFGVAPILDDDDVELMFELVTSSGVKNCVVELFVERVLGERGLGVDVDVDVPLALNSSSEQPGLGCGDLGKRGGDLRVSARLGKRRKSVEVGRDFRREGGNVEVGQGLGEGGGNGDLGEGGDVVELSDDVESDGSIKKKFYMERVDTQGKRVSRKGNKGGDSGIPLYRSFDGSFLVASLKEPVFTTIEDVTNVTDLDKGMVFVSRDELADIVSQVHNRNQQEIKVMRADANHWTADCKQKAGGCKWRLTASKRRRHGFFEIMNISGSHTCVNLTGMPDNAHIQPTVTAEDADALHLTIPPEDTTLQQTVTPEDADANLHLTIPPEDTTLQQTVMLEDADLTCSNMEEVPDIQVVDPSV</sequence>
<feature type="region of interest" description="Disordered" evidence="1">
    <location>
        <begin position="178"/>
        <end position="198"/>
    </location>
</feature>
<organism evidence="3 4">
    <name type="scientific">Heracleum sosnowskyi</name>
    <dbReference type="NCBI Taxonomy" id="360622"/>
    <lineage>
        <taxon>Eukaryota</taxon>
        <taxon>Viridiplantae</taxon>
        <taxon>Streptophyta</taxon>
        <taxon>Embryophyta</taxon>
        <taxon>Tracheophyta</taxon>
        <taxon>Spermatophyta</taxon>
        <taxon>Magnoliopsida</taxon>
        <taxon>eudicotyledons</taxon>
        <taxon>Gunneridae</taxon>
        <taxon>Pentapetalae</taxon>
        <taxon>asterids</taxon>
        <taxon>campanulids</taxon>
        <taxon>Apiales</taxon>
        <taxon>Apiaceae</taxon>
        <taxon>Apioideae</taxon>
        <taxon>apioid superclade</taxon>
        <taxon>Tordylieae</taxon>
        <taxon>Tordyliinae</taxon>
        <taxon>Heracleum</taxon>
    </lineage>
</organism>
<dbReference type="AlphaFoldDB" id="A0AAD8IFC8"/>
<accession>A0AAD8IFC8</accession>